<accession>A0AAQ3PUP3</accession>
<name>A0AAQ3PUP3_PASNO</name>
<organism evidence="2 3">
    <name type="scientific">Paspalum notatum var. saurae</name>
    <dbReference type="NCBI Taxonomy" id="547442"/>
    <lineage>
        <taxon>Eukaryota</taxon>
        <taxon>Viridiplantae</taxon>
        <taxon>Streptophyta</taxon>
        <taxon>Embryophyta</taxon>
        <taxon>Tracheophyta</taxon>
        <taxon>Spermatophyta</taxon>
        <taxon>Magnoliopsida</taxon>
        <taxon>Liliopsida</taxon>
        <taxon>Poales</taxon>
        <taxon>Poaceae</taxon>
        <taxon>PACMAD clade</taxon>
        <taxon>Panicoideae</taxon>
        <taxon>Andropogonodae</taxon>
        <taxon>Paspaleae</taxon>
        <taxon>Paspalinae</taxon>
        <taxon>Paspalum</taxon>
    </lineage>
</organism>
<dbReference type="EMBL" id="CP144746">
    <property type="protein sequence ID" value="WVZ56004.1"/>
    <property type="molecule type" value="Genomic_DNA"/>
</dbReference>
<feature type="region of interest" description="Disordered" evidence="1">
    <location>
        <begin position="241"/>
        <end position="263"/>
    </location>
</feature>
<feature type="compositionally biased region" description="Basic and acidic residues" evidence="1">
    <location>
        <begin position="252"/>
        <end position="263"/>
    </location>
</feature>
<reference evidence="2 3" key="1">
    <citation type="submission" date="2024-02" db="EMBL/GenBank/DDBJ databases">
        <title>High-quality chromosome-scale genome assembly of Pensacola bahiagrass (Paspalum notatum Flugge var. saurae).</title>
        <authorList>
            <person name="Vega J.M."/>
            <person name="Podio M."/>
            <person name="Orjuela J."/>
            <person name="Siena L.A."/>
            <person name="Pessino S.C."/>
            <person name="Combes M.C."/>
            <person name="Mariac C."/>
            <person name="Albertini E."/>
            <person name="Pupilli F."/>
            <person name="Ortiz J.P.A."/>
            <person name="Leblanc O."/>
        </authorList>
    </citation>
    <scope>NUCLEOTIDE SEQUENCE [LARGE SCALE GENOMIC DNA]</scope>
    <source>
        <strain evidence="2">R1</strain>
        <tissue evidence="2">Leaf</tissue>
    </source>
</reference>
<evidence type="ECO:0000313" key="3">
    <source>
        <dbReference type="Proteomes" id="UP001341281"/>
    </source>
</evidence>
<evidence type="ECO:0000256" key="1">
    <source>
        <dbReference type="SAM" id="MobiDB-lite"/>
    </source>
</evidence>
<protein>
    <submittedName>
        <fullName evidence="2">Uncharacterized protein</fullName>
    </submittedName>
</protein>
<dbReference type="AlphaFoldDB" id="A0AAQ3PUP3"/>
<keyword evidence="3" id="KW-1185">Reference proteome</keyword>
<proteinExistence type="predicted"/>
<gene>
    <name evidence="2" type="ORF">U9M48_006594</name>
</gene>
<evidence type="ECO:0000313" key="2">
    <source>
        <dbReference type="EMBL" id="WVZ56004.1"/>
    </source>
</evidence>
<sequence length="263" mass="28240">MRPPASCFRARAPLRGGGWTSQMMNGFQSGGVYGVAVSLLDGARQNRTPVAVEELHSHRISHPLDNTGLLRSCPVRVVAQMFLPYYTIKHGLIAHPSSNNHIHTVPTYTYKGHQFLRRSAKSSSEEETIIDANLSSHPPAQWSPAAHKQTDLVETAAKRKKKRATPKEHSRRSALLCGAQTAQLAAALQLAACSCSRAQQAAPSRAQPSAEAMVAVVSLACLLSDGECGTSMPKMRIPELGLSRAGAGRRNGSSEKDATLLKS</sequence>
<dbReference type="Proteomes" id="UP001341281">
    <property type="component" value="Chromosome 02"/>
</dbReference>